<name>A0ACC0ALS6_CATRO</name>
<dbReference type="EMBL" id="CM044705">
    <property type="protein sequence ID" value="KAI5661551.1"/>
    <property type="molecule type" value="Genomic_DNA"/>
</dbReference>
<evidence type="ECO:0000313" key="2">
    <source>
        <dbReference type="Proteomes" id="UP001060085"/>
    </source>
</evidence>
<protein>
    <submittedName>
        <fullName evidence="1">Uncharacterized protein</fullName>
    </submittedName>
</protein>
<keyword evidence="2" id="KW-1185">Reference proteome</keyword>
<gene>
    <name evidence="1" type="ORF">M9H77_20874</name>
</gene>
<accession>A0ACC0ALS6</accession>
<organism evidence="1 2">
    <name type="scientific">Catharanthus roseus</name>
    <name type="common">Madagascar periwinkle</name>
    <name type="synonym">Vinca rosea</name>
    <dbReference type="NCBI Taxonomy" id="4058"/>
    <lineage>
        <taxon>Eukaryota</taxon>
        <taxon>Viridiplantae</taxon>
        <taxon>Streptophyta</taxon>
        <taxon>Embryophyta</taxon>
        <taxon>Tracheophyta</taxon>
        <taxon>Spermatophyta</taxon>
        <taxon>Magnoliopsida</taxon>
        <taxon>eudicotyledons</taxon>
        <taxon>Gunneridae</taxon>
        <taxon>Pentapetalae</taxon>
        <taxon>asterids</taxon>
        <taxon>lamiids</taxon>
        <taxon>Gentianales</taxon>
        <taxon>Apocynaceae</taxon>
        <taxon>Rauvolfioideae</taxon>
        <taxon>Vinceae</taxon>
        <taxon>Catharanthinae</taxon>
        <taxon>Catharanthus</taxon>
    </lineage>
</organism>
<comment type="caution">
    <text evidence="1">The sequence shown here is derived from an EMBL/GenBank/DDBJ whole genome shotgun (WGS) entry which is preliminary data.</text>
</comment>
<proteinExistence type="predicted"/>
<evidence type="ECO:0000313" key="1">
    <source>
        <dbReference type="EMBL" id="KAI5661551.1"/>
    </source>
</evidence>
<sequence length="1637" mass="184434">MGRHLRSGFWIFLAIFIFVCFSGHSVAAESRKPKNVQVALRAKWPGTSILLEAGELLSKESKDLFWDFTDFWLHEANKDSDSYTAKDCLNKIVNYGKSVLSEPLASIFEFSLSLRSASPRLVLYRQLAEDSLSSFPLADDISLNTINEGISESTDGIKSKKIESSLPNGKCCWVDTGSAIFFDVAELQQWLQTPNKVTGDAFQQPELFEFDHVHPDSSIGTPVAILYGALGVDCYREFHVDLVDAARQGKIAFVVRPLLPSRCESKSGLCGAIGTRDPLNLGGYGVELALKNMEYKAMDDSAVKKGVTLEDPHTEDLSQDVRGFIFSKILERKPELNSEIMAFRDYLLSSTISDTLDVWELKDLGHQTAQRIVHASDPLQAMQEISQNFPSVVSSLSRMKLNESIKDEIIANQRMIPPGKSLMALNGALINVEDIDLHLLFDMIHQDLSLAEQYSKLKIPSSTVRKLLSVLPPSESNLIRVDFRSTHVHYLNNLEVDAMYKRWRSNINEILMPVFPGQLRYIRKNIFHAVYVLDPASISGLETVDTIISLFENNLPMRFGVILYSTKLIQKIEANIDELHLGTTEDDSESEDLSSLVIRLFIYIKENHGTLMAFQFLSNVNKLRLESATEEPTELHHVEGAFVETLLPSAKSPPQDILLKLEKEKPFTELSHESSMFVFKLGLAKLESCLLMNGLVYDSSEEALINAMNEELPRIQEQVYYGQISSQTDILDKFLSENGIMRYNPQIIMDGKAKPKFLSLSSSILVNESWINEISYLHSAETTDDIKPVTHLLAVDITSKKGMKLLHEGLRYLMVGSKIARLGVLFNVDQHVHLPSLIFVKVFDIAASSYSHKTGVLEFLDQVSSLYEREYMTASLLGTESTQSFIDKVIELAGANGLPSKGVESSLSAFSAESLRNHLNKVAQFLHRHVGLEFGADAVITNGRLVRLSGGNTFLSEDLHLLESMEYKQRIKHIAEIIEEVKWENVDPDMLTSKFVSDVILSVASSIATRDRGSESARFEILSSQYSAVVLNNEDSPIHIDAVVDPLSPSGQKLSSLLRLLSKYVQSNLRLVLNPVSSLVDLPLKNYYRYVVPSSDDFSSNDATVYGPKAFFANMPPSKTLTMNLDVPEPWLVDPVIAVHDLDNILLENLGNARTLQAVFELEALVLTGHCSEKDHEPPRGLQLILGTKSTPHLVDTLVMANLGYWQMKVSPGVWYLQLAPGRSSELYVMKEDGEESMNTTLSKRIIIDDLRGKLVHLEVVKRKGKEHEKLLVSSDNDDGYSTEKSNQKTWNSNFIKWASGFISGSVPSKRTDGTSVEDGRGGRRGKTINIFSVASGHLYERFLKIMILSVLKNTNRPVKFWFIKNYLSPQFKDVIPHMAQEYGFEYELITYKWPTWLHKQKEKQRIIWAYKILFLDVIFPLALEKVIFVDADQIVRADMGELYDMNLRGRPLAYTPFCDNNKEMDGYRFWKQGFWREHLRGRPYHISALYVVDLVKFRETAAGDQLRVFYETLSKDPNSLSNLDQDLPNYAQQAVPIFSLPQEWLWCESWCGNATKSKAKTIDLCNNPMTKEPKLQGARRIVAEWPDLDLEARTFTAKVLGEDIDPQEPAAPPPETQTTMDADPSSPEDSESKDEL</sequence>
<dbReference type="Proteomes" id="UP001060085">
    <property type="component" value="Linkage Group LG05"/>
</dbReference>
<reference evidence="2" key="1">
    <citation type="journal article" date="2023" name="Nat. Plants">
        <title>Single-cell RNA sequencing provides a high-resolution roadmap for understanding the multicellular compartmentation of specialized metabolism.</title>
        <authorList>
            <person name="Sun S."/>
            <person name="Shen X."/>
            <person name="Li Y."/>
            <person name="Li Y."/>
            <person name="Wang S."/>
            <person name="Li R."/>
            <person name="Zhang H."/>
            <person name="Shen G."/>
            <person name="Guo B."/>
            <person name="Wei J."/>
            <person name="Xu J."/>
            <person name="St-Pierre B."/>
            <person name="Chen S."/>
            <person name="Sun C."/>
        </authorList>
    </citation>
    <scope>NUCLEOTIDE SEQUENCE [LARGE SCALE GENOMIC DNA]</scope>
</reference>